<name>A0A4R4K3X4_9BACT</name>
<evidence type="ECO:0000256" key="1">
    <source>
        <dbReference type="SAM" id="Phobius"/>
    </source>
</evidence>
<organism evidence="3 4">
    <name type="scientific">Arundinibacter roseus</name>
    <dbReference type="NCBI Taxonomy" id="2070510"/>
    <lineage>
        <taxon>Bacteria</taxon>
        <taxon>Pseudomonadati</taxon>
        <taxon>Bacteroidota</taxon>
        <taxon>Cytophagia</taxon>
        <taxon>Cytophagales</taxon>
        <taxon>Spirosomataceae</taxon>
        <taxon>Arundinibacter</taxon>
    </lineage>
</organism>
<accession>A0A4R4K3X4</accession>
<dbReference type="Pfam" id="PF13471">
    <property type="entry name" value="Transglut_core3"/>
    <property type="match status" value="1"/>
</dbReference>
<sequence length="146" mass="16828">MIPWVLHIKKAGSLPLARYLALMQAASVLIGIKLFLVILPFRTFRRIYGKLTNPAHKQQYTQAYISDRIWAVRTAAHWLPFSLLCLPQALSLKFLLRKEDQLPLHIGVQIQASAGFEAHAWVEKNGKIIIGEWPENTTYKPIWVWQ</sequence>
<keyword evidence="4" id="KW-1185">Reference proteome</keyword>
<keyword evidence="1" id="KW-1133">Transmembrane helix</keyword>
<dbReference type="Proteomes" id="UP000295706">
    <property type="component" value="Unassembled WGS sequence"/>
</dbReference>
<dbReference type="InterPro" id="IPR032708">
    <property type="entry name" value="McjB_C"/>
</dbReference>
<gene>
    <name evidence="3" type="ORF">EZE20_19950</name>
</gene>
<keyword evidence="1" id="KW-0472">Membrane</keyword>
<protein>
    <submittedName>
        <fullName evidence="3">Lasso peptide biosynthesis B2 protein</fullName>
    </submittedName>
</protein>
<feature type="domain" description="Microcin J25-processing protein McjB C-terminal" evidence="2">
    <location>
        <begin position="36"/>
        <end position="143"/>
    </location>
</feature>
<proteinExistence type="predicted"/>
<dbReference type="EMBL" id="SMJU01000015">
    <property type="protein sequence ID" value="TDB61141.1"/>
    <property type="molecule type" value="Genomic_DNA"/>
</dbReference>
<feature type="transmembrane region" description="Helical" evidence="1">
    <location>
        <begin position="20"/>
        <end position="41"/>
    </location>
</feature>
<evidence type="ECO:0000313" key="4">
    <source>
        <dbReference type="Proteomes" id="UP000295706"/>
    </source>
</evidence>
<dbReference type="AlphaFoldDB" id="A0A4R4K3X4"/>
<dbReference type="InterPro" id="IPR053521">
    <property type="entry name" value="McjB-like"/>
</dbReference>
<evidence type="ECO:0000313" key="3">
    <source>
        <dbReference type="EMBL" id="TDB61141.1"/>
    </source>
</evidence>
<dbReference type="RefSeq" id="WP_132121023.1">
    <property type="nucleotide sequence ID" value="NZ_SMJU01000015.1"/>
</dbReference>
<comment type="caution">
    <text evidence="3">The sequence shown here is derived from an EMBL/GenBank/DDBJ whole genome shotgun (WGS) entry which is preliminary data.</text>
</comment>
<dbReference type="NCBIfam" id="NF033537">
    <property type="entry name" value="lasso_biosyn_B2"/>
    <property type="match status" value="1"/>
</dbReference>
<keyword evidence="1" id="KW-0812">Transmembrane</keyword>
<evidence type="ECO:0000259" key="2">
    <source>
        <dbReference type="Pfam" id="PF13471"/>
    </source>
</evidence>
<reference evidence="3 4" key="1">
    <citation type="submission" date="2019-02" db="EMBL/GenBank/DDBJ databases">
        <title>Arundinibacter roseus gen. nov., sp. nov., a new member of the family Cytophagaceae.</title>
        <authorList>
            <person name="Szuroczki S."/>
            <person name="Khayer B."/>
            <person name="Sproer C."/>
            <person name="Toumi M."/>
            <person name="Szabo A."/>
            <person name="Felfoldi T."/>
            <person name="Schumann P."/>
            <person name="Toth E."/>
        </authorList>
    </citation>
    <scope>NUCLEOTIDE SEQUENCE [LARGE SCALE GENOMIC DNA]</scope>
    <source>
        <strain evidence="3 4">DMA-k-7a</strain>
    </source>
</reference>
<dbReference type="OrthoDB" id="671090at2"/>